<name>A0A8C7BF87_NEOVI</name>
<reference evidence="2" key="1">
    <citation type="submission" date="2025-08" db="UniProtKB">
        <authorList>
            <consortium name="Ensembl"/>
        </authorList>
    </citation>
    <scope>IDENTIFICATION</scope>
</reference>
<feature type="transmembrane region" description="Helical" evidence="1">
    <location>
        <begin position="6"/>
        <end position="33"/>
    </location>
</feature>
<sequence>TLNPMWLIILNGIIYNLTSEATACLLLLLLVCFLSGSRWVLSYKILFLIPSLAVLPGFLFTKCWFLIVTTINPSHK</sequence>
<dbReference type="Ensembl" id="ENSNVIT00000026878.1">
    <property type="protein sequence ID" value="ENSNVIP00000023116.1"/>
    <property type="gene ID" value="ENSNVIG00000018006.1"/>
</dbReference>
<evidence type="ECO:0000313" key="3">
    <source>
        <dbReference type="Proteomes" id="UP000694425"/>
    </source>
</evidence>
<evidence type="ECO:0000313" key="2">
    <source>
        <dbReference type="Ensembl" id="ENSNVIP00000023116.1"/>
    </source>
</evidence>
<protein>
    <submittedName>
        <fullName evidence="2">Uncharacterized protein</fullName>
    </submittedName>
</protein>
<keyword evidence="1" id="KW-0812">Transmembrane</keyword>
<keyword evidence="1" id="KW-1133">Transmembrane helix</keyword>
<proteinExistence type="predicted"/>
<organism evidence="2 3">
    <name type="scientific">Neovison vison</name>
    <name type="common">American mink</name>
    <name type="synonym">Mustela vison</name>
    <dbReference type="NCBI Taxonomy" id="452646"/>
    <lineage>
        <taxon>Eukaryota</taxon>
        <taxon>Metazoa</taxon>
        <taxon>Chordata</taxon>
        <taxon>Craniata</taxon>
        <taxon>Vertebrata</taxon>
        <taxon>Euteleostomi</taxon>
        <taxon>Mammalia</taxon>
        <taxon>Eutheria</taxon>
        <taxon>Laurasiatheria</taxon>
        <taxon>Carnivora</taxon>
        <taxon>Caniformia</taxon>
        <taxon>Musteloidea</taxon>
        <taxon>Mustelidae</taxon>
        <taxon>Mustelinae</taxon>
        <taxon>Neogale</taxon>
    </lineage>
</organism>
<dbReference type="AlphaFoldDB" id="A0A8C7BF87"/>
<feature type="transmembrane region" description="Helical" evidence="1">
    <location>
        <begin position="45"/>
        <end position="67"/>
    </location>
</feature>
<keyword evidence="3" id="KW-1185">Reference proteome</keyword>
<keyword evidence="1" id="KW-0472">Membrane</keyword>
<dbReference type="Proteomes" id="UP000694425">
    <property type="component" value="Unplaced"/>
</dbReference>
<accession>A0A8C7BF87</accession>
<evidence type="ECO:0000256" key="1">
    <source>
        <dbReference type="SAM" id="Phobius"/>
    </source>
</evidence>
<reference evidence="2" key="2">
    <citation type="submission" date="2025-09" db="UniProtKB">
        <authorList>
            <consortium name="Ensembl"/>
        </authorList>
    </citation>
    <scope>IDENTIFICATION</scope>
</reference>